<dbReference type="GO" id="GO:0003735">
    <property type="term" value="F:structural constituent of ribosome"/>
    <property type="evidence" value="ECO:0007669"/>
    <property type="project" value="InterPro"/>
</dbReference>
<evidence type="ECO:0000256" key="3">
    <source>
        <dbReference type="ARBA" id="ARBA00022884"/>
    </source>
</evidence>
<keyword evidence="5 6" id="KW-0687">Ribonucleoprotein</keyword>
<keyword evidence="3 6" id="KW-0694">RNA-binding</keyword>
<accession>A0A2M7TYZ9</accession>
<dbReference type="InterPro" id="IPR000235">
    <property type="entry name" value="Ribosomal_uS7"/>
</dbReference>
<dbReference type="HAMAP" id="MF_00480_B">
    <property type="entry name" value="Ribosomal_uS7_B"/>
    <property type="match status" value="1"/>
</dbReference>
<gene>
    <name evidence="6" type="primary">rpsG</name>
    <name evidence="8" type="ORF">COY16_02940</name>
</gene>
<evidence type="ECO:0000256" key="4">
    <source>
        <dbReference type="ARBA" id="ARBA00022980"/>
    </source>
</evidence>
<dbReference type="InterPro" id="IPR023798">
    <property type="entry name" value="Ribosomal_uS7_dom"/>
</dbReference>
<evidence type="ECO:0000256" key="2">
    <source>
        <dbReference type="ARBA" id="ARBA00022730"/>
    </source>
</evidence>
<feature type="domain" description="Small ribosomal subunit protein uS7" evidence="7">
    <location>
        <begin position="2"/>
        <end position="151"/>
    </location>
</feature>
<name>A0A2M7TYZ9_9BACT</name>
<sequence length="158" mass="18039">MRAKRAPIRMTEPDTLYGSARIAKLINYVTKDGKRTVAMKQVYSALDLAAQETKKKPLEVFEAVIDSVTPQMEVRSRRVGGAAYQVPMPVRPRRGFALALRWLVQEARKRSSKQYHSFAEKLMAEMLDSLQNQGGAIQRKMTSHRMADANKAFAHFRW</sequence>
<dbReference type="PIRSF" id="PIRSF002122">
    <property type="entry name" value="RPS7p_RPS7a_RPS5e_RPS7o"/>
    <property type="match status" value="1"/>
</dbReference>
<evidence type="ECO:0000313" key="9">
    <source>
        <dbReference type="Proteomes" id="UP000228503"/>
    </source>
</evidence>
<dbReference type="SUPFAM" id="SSF47973">
    <property type="entry name" value="Ribosomal protein S7"/>
    <property type="match status" value="1"/>
</dbReference>
<dbReference type="PANTHER" id="PTHR11205">
    <property type="entry name" value="RIBOSOMAL PROTEIN S7"/>
    <property type="match status" value="1"/>
</dbReference>
<evidence type="ECO:0000256" key="6">
    <source>
        <dbReference type="HAMAP-Rule" id="MF_00480"/>
    </source>
</evidence>
<dbReference type="Gene3D" id="1.10.455.10">
    <property type="entry name" value="Ribosomal protein S7 domain"/>
    <property type="match status" value="1"/>
</dbReference>
<evidence type="ECO:0000256" key="1">
    <source>
        <dbReference type="ARBA" id="ARBA00007151"/>
    </source>
</evidence>
<dbReference type="GO" id="GO:0015935">
    <property type="term" value="C:small ribosomal subunit"/>
    <property type="evidence" value="ECO:0007669"/>
    <property type="project" value="InterPro"/>
</dbReference>
<comment type="subunit">
    <text evidence="6">Part of the 30S ribosomal subunit. Contacts proteins S9 and S11.</text>
</comment>
<dbReference type="Pfam" id="PF00177">
    <property type="entry name" value="Ribosomal_S7"/>
    <property type="match status" value="1"/>
</dbReference>
<dbReference type="GO" id="GO:0000049">
    <property type="term" value="F:tRNA binding"/>
    <property type="evidence" value="ECO:0007669"/>
    <property type="project" value="UniProtKB-UniRule"/>
</dbReference>
<dbReference type="NCBIfam" id="TIGR01029">
    <property type="entry name" value="rpsG_bact"/>
    <property type="match status" value="1"/>
</dbReference>
<dbReference type="EMBL" id="PFOB01000034">
    <property type="protein sequence ID" value="PIZ63036.1"/>
    <property type="molecule type" value="Genomic_DNA"/>
</dbReference>
<evidence type="ECO:0000256" key="5">
    <source>
        <dbReference type="ARBA" id="ARBA00023274"/>
    </source>
</evidence>
<dbReference type="InterPro" id="IPR036823">
    <property type="entry name" value="Ribosomal_uS7_dom_sf"/>
</dbReference>
<proteinExistence type="inferred from homology"/>
<dbReference type="AlphaFoldDB" id="A0A2M7TYZ9"/>
<evidence type="ECO:0000313" key="8">
    <source>
        <dbReference type="EMBL" id="PIZ63036.1"/>
    </source>
</evidence>
<keyword evidence="6" id="KW-0820">tRNA-binding</keyword>
<reference evidence="9" key="1">
    <citation type="submission" date="2017-09" db="EMBL/GenBank/DDBJ databases">
        <title>Depth-based differentiation of microbial function through sediment-hosted aquifers and enrichment of novel symbionts in the deep terrestrial subsurface.</title>
        <authorList>
            <person name="Probst A.J."/>
            <person name="Ladd B."/>
            <person name="Jarett J.K."/>
            <person name="Geller-Mcgrath D.E."/>
            <person name="Sieber C.M.K."/>
            <person name="Emerson J.B."/>
            <person name="Anantharaman K."/>
            <person name="Thomas B.C."/>
            <person name="Malmstrom R."/>
            <person name="Stieglmeier M."/>
            <person name="Klingl A."/>
            <person name="Woyke T."/>
            <person name="Ryan C.M."/>
            <person name="Banfield J.F."/>
        </authorList>
    </citation>
    <scope>NUCLEOTIDE SEQUENCE [LARGE SCALE GENOMIC DNA]</scope>
</reference>
<keyword evidence="4 6" id="KW-0689">Ribosomal protein</keyword>
<dbReference type="Proteomes" id="UP000228503">
    <property type="component" value="Unassembled WGS sequence"/>
</dbReference>
<evidence type="ECO:0000259" key="7">
    <source>
        <dbReference type="Pfam" id="PF00177"/>
    </source>
</evidence>
<dbReference type="GO" id="GO:0006412">
    <property type="term" value="P:translation"/>
    <property type="evidence" value="ECO:0007669"/>
    <property type="project" value="UniProtKB-UniRule"/>
</dbReference>
<keyword evidence="2 6" id="KW-0699">rRNA-binding</keyword>
<organism evidence="8 9">
    <name type="scientific">Candidatus Roizmanbacteria bacterium CG_4_10_14_0_2_um_filter_39_13</name>
    <dbReference type="NCBI Taxonomy" id="1974825"/>
    <lineage>
        <taxon>Bacteria</taxon>
        <taxon>Candidatus Roizmaniibacteriota</taxon>
    </lineage>
</organism>
<dbReference type="CDD" id="cd14869">
    <property type="entry name" value="uS7_Bacteria"/>
    <property type="match status" value="1"/>
</dbReference>
<comment type="similarity">
    <text evidence="1 6">Belongs to the universal ribosomal protein uS7 family.</text>
</comment>
<comment type="function">
    <text evidence="6">One of the primary rRNA binding proteins, it binds directly to 16S rRNA where it nucleates assembly of the head domain of the 30S subunit. Is located at the subunit interface close to the decoding center, probably blocks exit of the E-site tRNA.</text>
</comment>
<dbReference type="GO" id="GO:0019843">
    <property type="term" value="F:rRNA binding"/>
    <property type="evidence" value="ECO:0007669"/>
    <property type="project" value="UniProtKB-UniRule"/>
</dbReference>
<protein>
    <recommendedName>
        <fullName evidence="6">Small ribosomal subunit protein uS7</fullName>
    </recommendedName>
</protein>
<comment type="caution">
    <text evidence="8">The sequence shown here is derived from an EMBL/GenBank/DDBJ whole genome shotgun (WGS) entry which is preliminary data.</text>
</comment>
<dbReference type="InterPro" id="IPR005717">
    <property type="entry name" value="Ribosomal_uS7_bac/org-type"/>
</dbReference>